<dbReference type="EMBL" id="LAZR01033549">
    <property type="protein sequence ID" value="KKL47773.1"/>
    <property type="molecule type" value="Genomic_DNA"/>
</dbReference>
<name>A0A0F9CEJ0_9ZZZZ</name>
<proteinExistence type="predicted"/>
<organism evidence="1">
    <name type="scientific">marine sediment metagenome</name>
    <dbReference type="NCBI Taxonomy" id="412755"/>
    <lineage>
        <taxon>unclassified sequences</taxon>
        <taxon>metagenomes</taxon>
        <taxon>ecological metagenomes</taxon>
    </lineage>
</organism>
<protein>
    <submittedName>
        <fullName evidence="1">Uncharacterized protein</fullName>
    </submittedName>
</protein>
<accession>A0A0F9CEJ0</accession>
<reference evidence="1" key="1">
    <citation type="journal article" date="2015" name="Nature">
        <title>Complex archaea that bridge the gap between prokaryotes and eukaryotes.</title>
        <authorList>
            <person name="Spang A."/>
            <person name="Saw J.H."/>
            <person name="Jorgensen S.L."/>
            <person name="Zaremba-Niedzwiedzka K."/>
            <person name="Martijn J."/>
            <person name="Lind A.E."/>
            <person name="van Eijk R."/>
            <person name="Schleper C."/>
            <person name="Guy L."/>
            <person name="Ettema T.J."/>
        </authorList>
    </citation>
    <scope>NUCLEOTIDE SEQUENCE</scope>
</reference>
<sequence length="72" mass="7873">MATKRIDELEAGDRISLADSSGVVEVTSIKPATWVRTTSGHSMDVQWVVISGPRKGETGWYIGGKKEEIKIL</sequence>
<dbReference type="AlphaFoldDB" id="A0A0F9CEJ0"/>
<evidence type="ECO:0000313" key="1">
    <source>
        <dbReference type="EMBL" id="KKL47773.1"/>
    </source>
</evidence>
<comment type="caution">
    <text evidence="1">The sequence shown here is derived from an EMBL/GenBank/DDBJ whole genome shotgun (WGS) entry which is preliminary data.</text>
</comment>
<gene>
    <name evidence="1" type="ORF">LCGC14_2332140</name>
</gene>